<name>A0A380AV04_9GAMM</name>
<gene>
    <name evidence="1" type="ORF">NCTC10736_02953</name>
</gene>
<accession>A0A380AV04</accession>
<organism evidence="1 2">
    <name type="scientific">Shewanella morhuae</name>
    <dbReference type="NCBI Taxonomy" id="365591"/>
    <lineage>
        <taxon>Bacteria</taxon>
        <taxon>Pseudomonadati</taxon>
        <taxon>Pseudomonadota</taxon>
        <taxon>Gammaproteobacteria</taxon>
        <taxon>Alteromonadales</taxon>
        <taxon>Shewanellaceae</taxon>
        <taxon>Shewanella</taxon>
    </lineage>
</organism>
<reference evidence="1 2" key="1">
    <citation type="submission" date="2018-06" db="EMBL/GenBank/DDBJ databases">
        <authorList>
            <consortium name="Pathogen Informatics"/>
            <person name="Doyle S."/>
        </authorList>
    </citation>
    <scope>NUCLEOTIDE SEQUENCE [LARGE SCALE GENOMIC DNA]</scope>
    <source>
        <strain evidence="1 2">NCTC10736</strain>
    </source>
</reference>
<sequence>MFLDTIDNDIVKNDLSVVNLSSSDDRKNVLYEYDINIPNELSSLNDVNQSDRHLPFNFLDDNIKNVTALLIEIGDNENQVILYKTMARINIYGRKNFFLKKSDVRFKKINDEFFRISPNFQLIQVNGSLIVIDLKTIEKFFGFEEAIKKEAKIGIQAIEGMLLIENPETLHELVEDITFARKLT</sequence>
<dbReference type="Proteomes" id="UP000255061">
    <property type="component" value="Unassembled WGS sequence"/>
</dbReference>
<dbReference type="Pfam" id="PF16162">
    <property type="entry name" value="KwaB"/>
    <property type="match status" value="1"/>
</dbReference>
<dbReference type="AlphaFoldDB" id="A0A380AV04"/>
<protein>
    <submittedName>
        <fullName evidence="1">Uncharacterized protein</fullName>
    </submittedName>
</protein>
<proteinExistence type="predicted"/>
<dbReference type="InterPro" id="IPR032359">
    <property type="entry name" value="KwaB-like"/>
</dbReference>
<evidence type="ECO:0000313" key="1">
    <source>
        <dbReference type="EMBL" id="SUI87912.1"/>
    </source>
</evidence>
<dbReference type="EMBL" id="UGYV01000001">
    <property type="protein sequence ID" value="SUI87912.1"/>
    <property type="molecule type" value="Genomic_DNA"/>
</dbReference>
<evidence type="ECO:0000313" key="2">
    <source>
        <dbReference type="Proteomes" id="UP000255061"/>
    </source>
</evidence>